<evidence type="ECO:0000313" key="3">
    <source>
        <dbReference type="Proteomes" id="UP000322667"/>
    </source>
</evidence>
<evidence type="ECO:0000313" key="1">
    <source>
        <dbReference type="EMBL" id="TYH89104.1"/>
    </source>
</evidence>
<dbReference type="Proteomes" id="UP000322667">
    <property type="component" value="Chromosome A01"/>
</dbReference>
<name>A0A5D2MD72_GOSTO</name>
<reference evidence="1 3" key="1">
    <citation type="submission" date="2019-07" db="EMBL/GenBank/DDBJ databases">
        <title>WGS assembly of Gossypium tomentosum.</title>
        <authorList>
            <person name="Chen Z.J."/>
            <person name="Sreedasyam A."/>
            <person name="Ando A."/>
            <person name="Song Q."/>
            <person name="De L."/>
            <person name="Hulse-Kemp A."/>
            <person name="Ding M."/>
            <person name="Ye W."/>
            <person name="Kirkbride R."/>
            <person name="Jenkins J."/>
            <person name="Plott C."/>
            <person name="Lovell J."/>
            <person name="Lin Y.-M."/>
            <person name="Vaughn R."/>
            <person name="Liu B."/>
            <person name="Li W."/>
            <person name="Simpson S."/>
            <person name="Scheffler B."/>
            <person name="Saski C."/>
            <person name="Grover C."/>
            <person name="Hu G."/>
            <person name="Conover J."/>
            <person name="Carlson J."/>
            <person name="Shu S."/>
            <person name="Boston L."/>
            <person name="Williams M."/>
            <person name="Peterson D."/>
            <person name="Mcgee K."/>
            <person name="Jones D."/>
            <person name="Wendel J."/>
            <person name="Stelly D."/>
            <person name="Grimwood J."/>
            <person name="Schmutz J."/>
        </authorList>
    </citation>
    <scope>NUCLEOTIDE SEQUENCE [LARGE SCALE GENOMIC DNA]</scope>
    <source>
        <strain evidence="1">7179.01</strain>
    </source>
</reference>
<organism evidence="1 3">
    <name type="scientific">Gossypium tomentosum</name>
    <name type="common">Hawaiian cotton</name>
    <name type="synonym">Gossypium sandvicense</name>
    <dbReference type="NCBI Taxonomy" id="34277"/>
    <lineage>
        <taxon>Eukaryota</taxon>
        <taxon>Viridiplantae</taxon>
        <taxon>Streptophyta</taxon>
        <taxon>Embryophyta</taxon>
        <taxon>Tracheophyta</taxon>
        <taxon>Spermatophyta</taxon>
        <taxon>Magnoliopsida</taxon>
        <taxon>eudicotyledons</taxon>
        <taxon>Gunneridae</taxon>
        <taxon>Pentapetalae</taxon>
        <taxon>rosids</taxon>
        <taxon>malvids</taxon>
        <taxon>Malvales</taxon>
        <taxon>Malvaceae</taxon>
        <taxon>Malvoideae</taxon>
        <taxon>Gossypium</taxon>
    </lineage>
</organism>
<proteinExistence type="predicted"/>
<dbReference type="AlphaFoldDB" id="A0A5D2MD72"/>
<evidence type="ECO:0000313" key="2">
    <source>
        <dbReference type="EMBL" id="TYI44231.1"/>
    </source>
</evidence>
<accession>A0A5D2MD72</accession>
<keyword evidence="3" id="KW-1185">Reference proteome</keyword>
<gene>
    <name evidence="2" type="ORF">ES332_A01G222500v1</name>
    <name evidence="1" type="ORF">ES332_D01G235800v1</name>
</gene>
<dbReference type="Proteomes" id="UP000322667">
    <property type="component" value="Chromosome D01"/>
</dbReference>
<dbReference type="EMBL" id="CM017623">
    <property type="protein sequence ID" value="TYH89104.1"/>
    <property type="molecule type" value="Genomic_DNA"/>
</dbReference>
<protein>
    <submittedName>
        <fullName evidence="1">Uncharacterized protein</fullName>
    </submittedName>
</protein>
<sequence>MSERASLFLSSFGLLGEYCPKSRKKNIISSSEIICMHIEANNTHCLGCHCARRLSGKNFCIAIENTSI</sequence>
<dbReference type="EMBL" id="CM017610">
    <property type="protein sequence ID" value="TYI44231.1"/>
    <property type="molecule type" value="Genomic_DNA"/>
</dbReference>